<keyword evidence="2" id="KW-0805">Transcription regulation</keyword>
<dbReference type="STRING" id="369401.SAMN05428642_101250"/>
<dbReference type="GO" id="GO:0006352">
    <property type="term" value="P:DNA-templated transcription initiation"/>
    <property type="evidence" value="ECO:0007669"/>
    <property type="project" value="InterPro"/>
</dbReference>
<dbReference type="InterPro" id="IPR036388">
    <property type="entry name" value="WH-like_DNA-bd_sf"/>
</dbReference>
<comment type="similarity">
    <text evidence="1">Belongs to the sigma-70 factor family. ECF subfamily.</text>
</comment>
<dbReference type="InterPro" id="IPR007627">
    <property type="entry name" value="RNA_pol_sigma70_r2"/>
</dbReference>
<dbReference type="EMBL" id="FPKV01000001">
    <property type="protein sequence ID" value="SFZ89413.1"/>
    <property type="molecule type" value="Genomic_DNA"/>
</dbReference>
<dbReference type="PANTHER" id="PTHR43133:SF46">
    <property type="entry name" value="RNA POLYMERASE SIGMA-70 FACTOR ECF SUBFAMILY"/>
    <property type="match status" value="1"/>
</dbReference>
<keyword evidence="3" id="KW-0731">Sigma factor</keyword>
<keyword evidence="4" id="KW-0804">Transcription</keyword>
<evidence type="ECO:0000313" key="6">
    <source>
        <dbReference type="EMBL" id="SFZ89413.1"/>
    </source>
</evidence>
<dbReference type="AlphaFoldDB" id="A0A1K2IAI0"/>
<dbReference type="OrthoDB" id="1099849at2"/>
<evidence type="ECO:0000256" key="2">
    <source>
        <dbReference type="ARBA" id="ARBA00023015"/>
    </source>
</evidence>
<protein>
    <submittedName>
        <fullName evidence="6">RNA polymerase sigma factor, sigma-70 family</fullName>
    </submittedName>
</protein>
<evidence type="ECO:0000256" key="1">
    <source>
        <dbReference type="ARBA" id="ARBA00010641"/>
    </source>
</evidence>
<accession>A0A1K2IAI0</accession>
<dbReference type="GO" id="GO:0016987">
    <property type="term" value="F:sigma factor activity"/>
    <property type="evidence" value="ECO:0007669"/>
    <property type="project" value="UniProtKB-KW"/>
</dbReference>
<gene>
    <name evidence="6" type="ORF">SAMN05428642_101250</name>
</gene>
<dbReference type="SUPFAM" id="SSF88946">
    <property type="entry name" value="Sigma2 domain of RNA polymerase sigma factors"/>
    <property type="match status" value="1"/>
</dbReference>
<dbReference type="NCBIfam" id="TIGR02937">
    <property type="entry name" value="sigma70-ECF"/>
    <property type="match status" value="1"/>
</dbReference>
<evidence type="ECO:0000256" key="3">
    <source>
        <dbReference type="ARBA" id="ARBA00023082"/>
    </source>
</evidence>
<dbReference type="PANTHER" id="PTHR43133">
    <property type="entry name" value="RNA POLYMERASE ECF-TYPE SIGMA FACTO"/>
    <property type="match status" value="1"/>
</dbReference>
<reference evidence="6 7" key="1">
    <citation type="submission" date="2016-10" db="EMBL/GenBank/DDBJ databases">
        <authorList>
            <person name="de Groot N.N."/>
        </authorList>
    </citation>
    <scope>NUCLEOTIDE SEQUENCE [LARGE SCALE GENOMIC DNA]</scope>
    <source>
        <strain evidence="6 7">DSM 18180</strain>
    </source>
</reference>
<dbReference type="Proteomes" id="UP000182544">
    <property type="component" value="Unassembled WGS sequence"/>
</dbReference>
<dbReference type="Gene3D" id="1.10.10.10">
    <property type="entry name" value="Winged helix-like DNA-binding domain superfamily/Winged helix DNA-binding domain"/>
    <property type="match status" value="1"/>
</dbReference>
<dbReference type="SUPFAM" id="SSF88659">
    <property type="entry name" value="Sigma3 and sigma4 domains of RNA polymerase sigma factors"/>
    <property type="match status" value="1"/>
</dbReference>
<dbReference type="Pfam" id="PF04542">
    <property type="entry name" value="Sigma70_r2"/>
    <property type="match status" value="1"/>
</dbReference>
<dbReference type="Gene3D" id="1.10.1740.10">
    <property type="match status" value="1"/>
</dbReference>
<proteinExistence type="inferred from homology"/>
<dbReference type="InterPro" id="IPR013325">
    <property type="entry name" value="RNA_pol_sigma_r2"/>
</dbReference>
<name>A0A1K2IAI0_9FLAO</name>
<keyword evidence="7" id="KW-1185">Reference proteome</keyword>
<evidence type="ECO:0000313" key="7">
    <source>
        <dbReference type="Proteomes" id="UP000182544"/>
    </source>
</evidence>
<dbReference type="InterPro" id="IPR039425">
    <property type="entry name" value="RNA_pol_sigma-70-like"/>
</dbReference>
<organism evidence="6 7">
    <name type="scientific">Flaviramulus basaltis</name>
    <dbReference type="NCBI Taxonomy" id="369401"/>
    <lineage>
        <taxon>Bacteria</taxon>
        <taxon>Pseudomonadati</taxon>
        <taxon>Bacteroidota</taxon>
        <taxon>Flavobacteriia</taxon>
        <taxon>Flavobacteriales</taxon>
        <taxon>Flavobacteriaceae</taxon>
        <taxon>Flaviramulus</taxon>
    </lineage>
</organism>
<sequence>MEQHYVDALKTNNNTITKELYNTNRTPFLNFAKRYNLVEADSVDIYQEAFISLRKHAISDKLYEVNCSLKTYLFGIGKHLIYKKLKENSLKKDYDSILHKINDNYEEIQIDSDNELTEEQQILQYYFKKLGKSCQQMLTLCFYRGLTNEEIAELEGYDSEAVVRSQKSRCLRTLKDLIKTSNP</sequence>
<evidence type="ECO:0000256" key="4">
    <source>
        <dbReference type="ARBA" id="ARBA00023163"/>
    </source>
</evidence>
<evidence type="ECO:0000259" key="5">
    <source>
        <dbReference type="Pfam" id="PF04542"/>
    </source>
</evidence>
<feature type="domain" description="RNA polymerase sigma-70 region 2" evidence="5">
    <location>
        <begin position="20"/>
        <end position="88"/>
    </location>
</feature>
<dbReference type="InterPro" id="IPR013324">
    <property type="entry name" value="RNA_pol_sigma_r3/r4-like"/>
</dbReference>
<dbReference type="InterPro" id="IPR014284">
    <property type="entry name" value="RNA_pol_sigma-70_dom"/>
</dbReference>
<dbReference type="RefSeq" id="WP_072399848.1">
    <property type="nucleotide sequence ID" value="NZ_FPKV01000001.1"/>
</dbReference>